<gene>
    <name evidence="4" type="ORF">IQ276_34050</name>
</gene>
<dbReference type="EMBL" id="JADEXS010000833">
    <property type="protein sequence ID" value="MBE9027258.1"/>
    <property type="molecule type" value="Genomic_DNA"/>
</dbReference>
<evidence type="ECO:0000256" key="2">
    <source>
        <dbReference type="SAM" id="Coils"/>
    </source>
</evidence>
<keyword evidence="5" id="KW-1185">Reference proteome</keyword>
<dbReference type="AlphaFoldDB" id="A0A8J7D580"/>
<evidence type="ECO:0000313" key="5">
    <source>
        <dbReference type="Proteomes" id="UP000622533"/>
    </source>
</evidence>
<dbReference type="RefSeq" id="WP_193924510.1">
    <property type="nucleotide sequence ID" value="NZ_JADEXS020000001.1"/>
</dbReference>
<proteinExistence type="predicted"/>
<comment type="caution">
    <text evidence="4">The sequence shown here is derived from an EMBL/GenBank/DDBJ whole genome shotgun (WGS) entry which is preliminary data.</text>
</comment>
<name>A0A8J7D580_DESMC</name>
<evidence type="ECO:0000256" key="1">
    <source>
        <dbReference type="PROSITE-ProRule" id="PRU00339"/>
    </source>
</evidence>
<feature type="coiled-coil region" evidence="2">
    <location>
        <begin position="381"/>
        <end position="408"/>
    </location>
</feature>
<dbReference type="PANTHER" id="PTHR10098">
    <property type="entry name" value="RAPSYN-RELATED"/>
    <property type="match status" value="1"/>
</dbReference>
<feature type="repeat" description="TPR" evidence="1">
    <location>
        <begin position="508"/>
        <end position="541"/>
    </location>
</feature>
<dbReference type="InterPro" id="IPR019734">
    <property type="entry name" value="TPR_rpt"/>
</dbReference>
<dbReference type="PROSITE" id="PS50005">
    <property type="entry name" value="TPR"/>
    <property type="match status" value="2"/>
</dbReference>
<dbReference type="Pfam" id="PF13181">
    <property type="entry name" value="TPR_8"/>
    <property type="match status" value="2"/>
</dbReference>
<dbReference type="Proteomes" id="UP000622533">
    <property type="component" value="Unassembled WGS sequence"/>
</dbReference>
<keyword evidence="1" id="KW-0802">TPR repeat</keyword>
<protein>
    <submittedName>
        <fullName evidence="4">Tetratricopeptide repeat protein</fullName>
    </submittedName>
</protein>
<evidence type="ECO:0000313" key="4">
    <source>
        <dbReference type="EMBL" id="MBE9027258.1"/>
    </source>
</evidence>
<dbReference type="InterPro" id="IPR011990">
    <property type="entry name" value="TPR-like_helical_dom_sf"/>
</dbReference>
<keyword evidence="2" id="KW-0175">Coiled coil</keyword>
<dbReference type="SUPFAM" id="SSF48452">
    <property type="entry name" value="TPR-like"/>
    <property type="match status" value="3"/>
</dbReference>
<accession>A0A8J7D580</accession>
<dbReference type="Pfam" id="PF12770">
    <property type="entry name" value="CHAT"/>
    <property type="match status" value="1"/>
</dbReference>
<feature type="repeat" description="TPR" evidence="1">
    <location>
        <begin position="319"/>
        <end position="352"/>
    </location>
</feature>
<sequence>MIYRWQNFTLLSLVFYLTFPLATFEFKLMGISQVLAQNPNPRKAEADKLLQQGNELDENNQPQAALKAFEKALSIYREIHDQQGEGKTLNYIGNIYNDNFEEYSQAISYYQKALEIAQKINDRTLESKVLNNLGLVQLHLKNSRRAVEYCEQALAVARENKNYETEAIALKSLGAIYIVSDTSKGLDFLEQSLIVLEKANGTAEDKLRQNKLKASIIINLGNFYYSLGGAKRMNSDPAAKKLLNKSLEYYQQGLKIAQEIGDRPRQGKALLGMGDLYHLNSQYTQSTEGIQQASAKAIESFEQALKIFATDKNFRSQARLAYSKLGDVYYRWGNKKKALDAYKQALQIIETEVPTSPFNKLEQDVQRGWLLINFGNINADASKYEQALDSYKKALKILELALQESQQISTPAKQFITESIKVGMKQTYLRLCLVYKLIGQPEASKKACQDSKSIELNYPLPKSLSNKGTVLNKAAKSPADLEKAKKELQEALESLRQSQALGTPDFIAFHLAQVGAAYTQLGEYKLAQEYFQKAIEIITPIDSPQFKPYIFFVVGEFYDWQKQYDLAFQYYQKAGEFANQADEKLIEANVFKQFGITGFLANRLPEATTALYRAIDVFDAIRMDLLDDKYKISIFEIQANTYSLLQKTLISQDKFSEALEVAERGRARAFINLLALRVSSKNQSKLNLKIPNVLPPKIADIQRIAKEQNATIVEYAVPKPPRYNDANNNDKLVWDNSELYIWVIQPTGEIEFKPVDFKSLNASLADFVGESRLSIGAGRGGGINVDPTDKPVRKRNLQKLHEVLIEPIASLLPTNPEAKVIFIPHDSLFLVPFAALQDKDKKYLIEKHTILTAPAIQILDLTRQQRQKVTGKDVLVMGNPIMPKVGNPSVQLDPLKGAEIEALTIANLFKTKAITGKDATKAAFKQKLSTARIIHLATHGLLDDPSQNIKAAIALAPTNNDDGLLQGYFILNVDAIW</sequence>
<dbReference type="InterPro" id="IPR024983">
    <property type="entry name" value="CHAT_dom"/>
</dbReference>
<feature type="domain" description="CHAT" evidence="3">
    <location>
        <begin position="795"/>
        <end position="971"/>
    </location>
</feature>
<organism evidence="4 5">
    <name type="scientific">Desmonostoc muscorum LEGE 12446</name>
    <dbReference type="NCBI Taxonomy" id="1828758"/>
    <lineage>
        <taxon>Bacteria</taxon>
        <taxon>Bacillati</taxon>
        <taxon>Cyanobacteriota</taxon>
        <taxon>Cyanophyceae</taxon>
        <taxon>Nostocales</taxon>
        <taxon>Nostocaceae</taxon>
        <taxon>Desmonostoc</taxon>
    </lineage>
</organism>
<dbReference type="Gene3D" id="1.25.40.10">
    <property type="entry name" value="Tetratricopeptide repeat domain"/>
    <property type="match status" value="3"/>
</dbReference>
<evidence type="ECO:0000259" key="3">
    <source>
        <dbReference type="Pfam" id="PF12770"/>
    </source>
</evidence>
<dbReference type="PANTHER" id="PTHR10098:SF108">
    <property type="entry name" value="TETRATRICOPEPTIDE REPEAT PROTEIN 28"/>
    <property type="match status" value="1"/>
</dbReference>
<reference evidence="4" key="1">
    <citation type="submission" date="2020-10" db="EMBL/GenBank/DDBJ databases">
        <authorList>
            <person name="Castelo-Branco R."/>
            <person name="Eusebio N."/>
            <person name="Adriana R."/>
            <person name="Vieira A."/>
            <person name="Brugerolle De Fraissinette N."/>
            <person name="Rezende De Castro R."/>
            <person name="Schneider M.P."/>
            <person name="Vasconcelos V."/>
            <person name="Leao P.N."/>
        </authorList>
    </citation>
    <scope>NUCLEOTIDE SEQUENCE</scope>
    <source>
        <strain evidence="4">LEGE 12446</strain>
    </source>
</reference>
<dbReference type="SMART" id="SM00028">
    <property type="entry name" value="TPR"/>
    <property type="match status" value="9"/>
</dbReference>
<dbReference type="Pfam" id="PF13424">
    <property type="entry name" value="TPR_12"/>
    <property type="match status" value="2"/>
</dbReference>